<dbReference type="Pfam" id="PF00560">
    <property type="entry name" value="LRR_1"/>
    <property type="match status" value="7"/>
</dbReference>
<name>A0A9N8EGL8_9STRA</name>
<keyword evidence="1" id="KW-0433">Leucine-rich repeat</keyword>
<keyword evidence="2" id="KW-0677">Repeat</keyword>
<evidence type="ECO:0000313" key="6">
    <source>
        <dbReference type="EMBL" id="CAB9521076.1"/>
    </source>
</evidence>
<keyword evidence="6" id="KW-0418">Kinase</keyword>
<feature type="compositionally biased region" description="Basic residues" evidence="4">
    <location>
        <begin position="1"/>
        <end position="10"/>
    </location>
</feature>
<dbReference type="Proteomes" id="UP001153069">
    <property type="component" value="Unassembled WGS sequence"/>
</dbReference>
<dbReference type="SMART" id="SM00365">
    <property type="entry name" value="LRR_SD22"/>
    <property type="match status" value="5"/>
</dbReference>
<reference evidence="6" key="1">
    <citation type="submission" date="2020-06" db="EMBL/GenBank/DDBJ databases">
        <authorList>
            <consortium name="Plant Systems Biology data submission"/>
        </authorList>
    </citation>
    <scope>NUCLEOTIDE SEQUENCE</scope>
    <source>
        <strain evidence="6">D6</strain>
    </source>
</reference>
<dbReference type="SUPFAM" id="SSF52058">
    <property type="entry name" value="L domain-like"/>
    <property type="match status" value="1"/>
</dbReference>
<dbReference type="AlphaFoldDB" id="A0A9N8EGL8"/>
<keyword evidence="5" id="KW-1133">Transmembrane helix</keyword>
<dbReference type="OrthoDB" id="44077at2759"/>
<feature type="region of interest" description="Disordered" evidence="4">
    <location>
        <begin position="33"/>
        <end position="106"/>
    </location>
</feature>
<dbReference type="Gene3D" id="3.80.10.10">
    <property type="entry name" value="Ribonuclease Inhibitor"/>
    <property type="match status" value="5"/>
</dbReference>
<evidence type="ECO:0000256" key="5">
    <source>
        <dbReference type="SAM" id="Phobius"/>
    </source>
</evidence>
<dbReference type="InterPro" id="IPR003591">
    <property type="entry name" value="Leu-rich_rpt_typical-subtyp"/>
</dbReference>
<gene>
    <name evidence="6" type="ORF">SEMRO_1161_G247810.1</name>
</gene>
<dbReference type="SUPFAM" id="SSF52047">
    <property type="entry name" value="RNI-like"/>
    <property type="match status" value="1"/>
</dbReference>
<sequence length="1094" mass="119033">MTIHPMKIKRNNNDDNDDGLDELDLLKIAEARAKGDTGVEDESQALLNKAQDDHAVQASSSSRRTAKAPARTRRTRRQHGATTRRTPAPSTGPSNDDEVTSDGVAGDEELEMVKILEARARATAHQGNAASNTEDHSPVQVAPSHYTSKAVLRNRRDALEEDYDDPEILKIVQARAEKANKQEEKTEELADAPGNASIKTAAQVSSSSAAESRPGAYAGAPGVVLQRADTMRYSRIGIVQPLSMSSLMSDMGTSQKSKDFQVDGIHSSRSGLMVANLVTEPSHQNLPFAEELDFIDENDIEEQKAESKRRALIGALKWLASGVVIVVVIVLAVVLGTRKKTPPTSTAESRMASTEPTTSVMPSFSPSSLPSEAPLSSRLAIKGLPENIAEAIGRPGTPQQKAYDWTFRHPEFDGMPNWQKQQLFALGTFYFSFENWPDDYHWMDYGNSECFWTTELDSHQEGPSTMDWMPEGYFRHACMMVSGINLDYVPDPWISNCNDEGHFHYMKLKLSTWDGPPVHGTLPPEVFLLTGLTILDIHDAGITGSIPSEIGMLSILTNLNLHTNQITGKIPSEVGRLPLLQKLDLHSNQISGSIPAILGKTNLTGLHLDDNAISGTLPAGLGSLSGLKLLELQSNRISGTLPPELANCSGLIRLNARNNSLTGLSSEIGLMTSLNFLLLRDNQIEGTIPSEIGLLSNLLYLSMERNSITAFPFSFNQSVIYQLDLQDNQLSFIPSEIGWLGDSVGEVDLSNNNIAILPSELFLLTSLVALHLDGNQIKHLPKEIEQMTNLEPCRWGWLSLSNNKLTSIPVEIGRLTDLQSWTMDSNRISAFPDVDWSSLSNLKAIQLSHNLLSSSVPSEVGLLQQLIELDLSSNGLIGSIPSEIGNLENSSSCWGTDSFFGAYESNCAMLLLLDLHNNSLTGSLATEMARLTGLEVLDISFNKISGPIPSELGQLLTTLTKYNATLDDYVEKETSLIQTLDLSNNQLSGWLPSELGLLTSLETLDLSFNSLTGTIPSELGNFNASASAIMLLGNEFSGRLPESLCPRYCATVLCSVESTASNIFVPNPDCSMVALFEVDCSSESLLDCSICSCA</sequence>
<evidence type="ECO:0000256" key="3">
    <source>
        <dbReference type="ARBA" id="ARBA00023136"/>
    </source>
</evidence>
<feature type="region of interest" description="Disordered" evidence="4">
    <location>
        <begin position="340"/>
        <end position="371"/>
    </location>
</feature>
<proteinExistence type="predicted"/>
<dbReference type="InterPro" id="IPR001611">
    <property type="entry name" value="Leu-rich_rpt"/>
</dbReference>
<keyword evidence="5" id="KW-0812">Transmembrane</keyword>
<dbReference type="GO" id="GO:0016301">
    <property type="term" value="F:kinase activity"/>
    <property type="evidence" value="ECO:0007669"/>
    <property type="project" value="UniProtKB-KW"/>
</dbReference>
<feature type="compositionally biased region" description="Polar residues" evidence="4">
    <location>
        <begin position="342"/>
        <end position="355"/>
    </location>
</feature>
<dbReference type="FunFam" id="3.80.10.10:FF:000095">
    <property type="entry name" value="LRR receptor-like serine/threonine-protein kinase GSO1"/>
    <property type="match status" value="1"/>
</dbReference>
<evidence type="ECO:0000256" key="1">
    <source>
        <dbReference type="ARBA" id="ARBA00022614"/>
    </source>
</evidence>
<keyword evidence="3 5" id="KW-0472">Membrane</keyword>
<dbReference type="InterPro" id="IPR052592">
    <property type="entry name" value="LRR-RLK"/>
</dbReference>
<keyword evidence="6" id="KW-0675">Receptor</keyword>
<accession>A0A9N8EGL8</accession>
<dbReference type="PRINTS" id="PR00019">
    <property type="entry name" value="LEURICHRPT"/>
</dbReference>
<dbReference type="SMART" id="SM00369">
    <property type="entry name" value="LRR_TYP"/>
    <property type="match status" value="10"/>
</dbReference>
<evidence type="ECO:0000313" key="7">
    <source>
        <dbReference type="Proteomes" id="UP001153069"/>
    </source>
</evidence>
<feature type="transmembrane region" description="Helical" evidence="5">
    <location>
        <begin position="318"/>
        <end position="336"/>
    </location>
</feature>
<dbReference type="EMBL" id="CAICTM010001159">
    <property type="protein sequence ID" value="CAB9521076.1"/>
    <property type="molecule type" value="Genomic_DNA"/>
</dbReference>
<keyword evidence="7" id="KW-1185">Reference proteome</keyword>
<evidence type="ECO:0000256" key="4">
    <source>
        <dbReference type="SAM" id="MobiDB-lite"/>
    </source>
</evidence>
<organism evidence="6 7">
    <name type="scientific">Seminavis robusta</name>
    <dbReference type="NCBI Taxonomy" id="568900"/>
    <lineage>
        <taxon>Eukaryota</taxon>
        <taxon>Sar</taxon>
        <taxon>Stramenopiles</taxon>
        <taxon>Ochrophyta</taxon>
        <taxon>Bacillariophyta</taxon>
        <taxon>Bacillariophyceae</taxon>
        <taxon>Bacillariophycidae</taxon>
        <taxon>Naviculales</taxon>
        <taxon>Naviculaceae</taxon>
        <taxon>Seminavis</taxon>
    </lineage>
</organism>
<feature type="region of interest" description="Disordered" evidence="4">
    <location>
        <begin position="1"/>
        <end position="20"/>
    </location>
</feature>
<feature type="compositionally biased region" description="Basic residues" evidence="4">
    <location>
        <begin position="64"/>
        <end position="79"/>
    </location>
</feature>
<comment type="caution">
    <text evidence="6">The sequence shown here is derived from an EMBL/GenBank/DDBJ whole genome shotgun (WGS) entry which is preliminary data.</text>
</comment>
<dbReference type="PROSITE" id="PS51450">
    <property type="entry name" value="LRR"/>
    <property type="match status" value="1"/>
</dbReference>
<protein>
    <submittedName>
        <fullName evidence="6">LRR receptor-like serine threonine-protein kinase</fullName>
    </submittedName>
</protein>
<dbReference type="InterPro" id="IPR032675">
    <property type="entry name" value="LRR_dom_sf"/>
</dbReference>
<feature type="compositionally biased region" description="Low complexity" evidence="4">
    <location>
        <begin position="356"/>
        <end position="371"/>
    </location>
</feature>
<feature type="compositionally biased region" description="Acidic residues" evidence="4">
    <location>
        <begin position="95"/>
        <end position="106"/>
    </location>
</feature>
<dbReference type="PANTHER" id="PTHR48054">
    <property type="entry name" value="RECEPTOR KINASE-LIKE PROTEIN XA21"/>
    <property type="match status" value="1"/>
</dbReference>
<dbReference type="PANTHER" id="PTHR48054:SF82">
    <property type="entry name" value="LRR RECEPTOR-LIKE SERINE_THREONINE-PROTEIN KINASE FLS2"/>
    <property type="match status" value="1"/>
</dbReference>
<evidence type="ECO:0000256" key="2">
    <source>
        <dbReference type="ARBA" id="ARBA00022737"/>
    </source>
</evidence>
<keyword evidence="6" id="KW-0808">Transferase</keyword>